<dbReference type="SUPFAM" id="SSF64288">
    <property type="entry name" value="Chorismate lyase-like"/>
    <property type="match status" value="1"/>
</dbReference>
<dbReference type="CDD" id="cd07377">
    <property type="entry name" value="WHTH_GntR"/>
    <property type="match status" value="1"/>
</dbReference>
<accession>A0ABQ1XV54</accession>
<dbReference type="PROSITE" id="PS50949">
    <property type="entry name" value="HTH_GNTR"/>
    <property type="match status" value="1"/>
</dbReference>
<feature type="region of interest" description="Disordered" evidence="4">
    <location>
        <begin position="1"/>
        <end position="29"/>
    </location>
</feature>
<dbReference type="InterPro" id="IPR028978">
    <property type="entry name" value="Chorismate_lyase_/UTRA_dom_sf"/>
</dbReference>
<dbReference type="InterPro" id="IPR036390">
    <property type="entry name" value="WH_DNA-bd_sf"/>
</dbReference>
<keyword evidence="2" id="KW-0238">DNA-binding</keyword>
<proteinExistence type="predicted"/>
<keyword evidence="3" id="KW-0804">Transcription</keyword>
<feature type="domain" description="HTH gntR-type" evidence="5">
    <location>
        <begin position="33"/>
        <end position="101"/>
    </location>
</feature>
<evidence type="ECO:0000256" key="3">
    <source>
        <dbReference type="ARBA" id="ARBA00023163"/>
    </source>
</evidence>
<dbReference type="EMBL" id="BMFS01000009">
    <property type="protein sequence ID" value="GGH03879.1"/>
    <property type="molecule type" value="Genomic_DNA"/>
</dbReference>
<dbReference type="Gene3D" id="3.40.1410.10">
    <property type="entry name" value="Chorismate lyase-like"/>
    <property type="match status" value="1"/>
</dbReference>
<dbReference type="Pfam" id="PF07702">
    <property type="entry name" value="UTRA"/>
    <property type="match status" value="1"/>
</dbReference>
<dbReference type="InterPro" id="IPR036388">
    <property type="entry name" value="WH-like_DNA-bd_sf"/>
</dbReference>
<dbReference type="Gene3D" id="1.10.10.10">
    <property type="entry name" value="Winged helix-like DNA-binding domain superfamily/Winged helix DNA-binding domain"/>
    <property type="match status" value="1"/>
</dbReference>
<dbReference type="SMART" id="SM00866">
    <property type="entry name" value="UTRA"/>
    <property type="match status" value="1"/>
</dbReference>
<evidence type="ECO:0000256" key="4">
    <source>
        <dbReference type="SAM" id="MobiDB-lite"/>
    </source>
</evidence>
<keyword evidence="7" id="KW-1185">Reference proteome</keyword>
<organism evidence="6 7">
    <name type="scientific">Glycocaulis albus</name>
    <dbReference type="NCBI Taxonomy" id="1382801"/>
    <lineage>
        <taxon>Bacteria</taxon>
        <taxon>Pseudomonadati</taxon>
        <taxon>Pseudomonadota</taxon>
        <taxon>Alphaproteobacteria</taxon>
        <taxon>Maricaulales</taxon>
        <taxon>Maricaulaceae</taxon>
        <taxon>Glycocaulis</taxon>
    </lineage>
</organism>
<evidence type="ECO:0000313" key="6">
    <source>
        <dbReference type="EMBL" id="GGH03879.1"/>
    </source>
</evidence>
<dbReference type="SUPFAM" id="SSF46785">
    <property type="entry name" value="Winged helix' DNA-binding domain"/>
    <property type="match status" value="1"/>
</dbReference>
<dbReference type="InterPro" id="IPR011663">
    <property type="entry name" value="UTRA"/>
</dbReference>
<evidence type="ECO:0000313" key="7">
    <source>
        <dbReference type="Proteomes" id="UP000648722"/>
    </source>
</evidence>
<dbReference type="SMART" id="SM00345">
    <property type="entry name" value="HTH_GNTR"/>
    <property type="match status" value="1"/>
</dbReference>
<keyword evidence="1" id="KW-0805">Transcription regulation</keyword>
<dbReference type="InterPro" id="IPR050679">
    <property type="entry name" value="Bact_HTH_transcr_reg"/>
</dbReference>
<dbReference type="Pfam" id="PF00392">
    <property type="entry name" value="GntR"/>
    <property type="match status" value="1"/>
</dbReference>
<dbReference type="PANTHER" id="PTHR44846">
    <property type="entry name" value="MANNOSYL-D-GLYCERATE TRANSPORT/METABOLISM SYSTEM REPRESSOR MNGR-RELATED"/>
    <property type="match status" value="1"/>
</dbReference>
<dbReference type="InterPro" id="IPR000524">
    <property type="entry name" value="Tscrpt_reg_HTH_GntR"/>
</dbReference>
<reference evidence="7" key="1">
    <citation type="journal article" date="2019" name="Int. J. Syst. Evol. Microbiol.">
        <title>The Global Catalogue of Microorganisms (GCM) 10K type strain sequencing project: providing services to taxonomists for standard genome sequencing and annotation.</title>
        <authorList>
            <consortium name="The Broad Institute Genomics Platform"/>
            <consortium name="The Broad Institute Genome Sequencing Center for Infectious Disease"/>
            <person name="Wu L."/>
            <person name="Ma J."/>
        </authorList>
    </citation>
    <scope>NUCLEOTIDE SEQUENCE [LARGE SCALE GENOMIC DNA]</scope>
    <source>
        <strain evidence="7">CGMCC 1.12766</strain>
    </source>
</reference>
<comment type="caution">
    <text evidence="6">The sequence shown here is derived from an EMBL/GenBank/DDBJ whole genome shotgun (WGS) entry which is preliminary data.</text>
</comment>
<dbReference type="PRINTS" id="PR00035">
    <property type="entry name" value="HTHGNTR"/>
</dbReference>
<protein>
    <submittedName>
        <fullName evidence="6">Transcriptional regulator</fullName>
    </submittedName>
</protein>
<dbReference type="PANTHER" id="PTHR44846:SF1">
    <property type="entry name" value="MANNOSYL-D-GLYCERATE TRANSPORT_METABOLISM SYSTEM REPRESSOR MNGR-RELATED"/>
    <property type="match status" value="1"/>
</dbReference>
<evidence type="ECO:0000256" key="2">
    <source>
        <dbReference type="ARBA" id="ARBA00023125"/>
    </source>
</evidence>
<sequence>MLLEDDDLPKTQQADSGSEVGRRRLGSSQTTSLPVYHQLYTILRQQIQDGMFGRDQPLPPEMTLSKTYDVSRVTVRRALEMLERESLIVRRHGVGTFACPPGGEGGSERLAGLVENLITLGLDTTAKLIAFDTAAPVPSVAAAALNLKPGSPALRIERLRYYKSKPLSLTTLFLPAAFASRISEKELDDRPVMRILEATGIKAMRAEQTISAVAADDRAANRLSVGVGAPLIRLRRTVFDEAGQPFEHQQGLYNPDQYEYHMLLTRDNSSSRPQWRHIG</sequence>
<dbReference type="Proteomes" id="UP000648722">
    <property type="component" value="Unassembled WGS sequence"/>
</dbReference>
<evidence type="ECO:0000259" key="5">
    <source>
        <dbReference type="PROSITE" id="PS50949"/>
    </source>
</evidence>
<evidence type="ECO:0000256" key="1">
    <source>
        <dbReference type="ARBA" id="ARBA00023015"/>
    </source>
</evidence>
<name>A0ABQ1XV54_9PROT</name>
<gene>
    <name evidence="6" type="ORF">GCM10007420_20310</name>
</gene>